<evidence type="ECO:0000313" key="2">
    <source>
        <dbReference type="Proteomes" id="UP001060170"/>
    </source>
</evidence>
<accession>A0ACC0DYK9</accession>
<reference evidence="2" key="2">
    <citation type="journal article" date="2018" name="Mol. Plant Microbe Interact.">
        <title>Genome sequence resources for the wheat stripe rust pathogen (Puccinia striiformis f. sp. tritici) and the barley stripe rust pathogen (Puccinia striiformis f. sp. hordei).</title>
        <authorList>
            <person name="Xia C."/>
            <person name="Wang M."/>
            <person name="Yin C."/>
            <person name="Cornejo O.E."/>
            <person name="Hulbert S.H."/>
            <person name="Chen X."/>
        </authorList>
    </citation>
    <scope>NUCLEOTIDE SEQUENCE [LARGE SCALE GENOMIC DNA]</scope>
    <source>
        <strain evidence="2">93-210</strain>
    </source>
</reference>
<name>A0ACC0DYK9_9BASI</name>
<organism evidence="1 2">
    <name type="scientific">Puccinia striiformis f. sp. tritici</name>
    <dbReference type="NCBI Taxonomy" id="168172"/>
    <lineage>
        <taxon>Eukaryota</taxon>
        <taxon>Fungi</taxon>
        <taxon>Dikarya</taxon>
        <taxon>Basidiomycota</taxon>
        <taxon>Pucciniomycotina</taxon>
        <taxon>Pucciniomycetes</taxon>
        <taxon>Pucciniales</taxon>
        <taxon>Pucciniaceae</taxon>
        <taxon>Puccinia</taxon>
    </lineage>
</organism>
<keyword evidence="2" id="KW-1185">Reference proteome</keyword>
<reference evidence="1 2" key="3">
    <citation type="journal article" date="2022" name="Microbiol. Spectr.">
        <title>Folding features and dynamics of 3D genome architecture in plant fungal pathogens.</title>
        <authorList>
            <person name="Xia C."/>
        </authorList>
    </citation>
    <scope>NUCLEOTIDE SEQUENCE [LARGE SCALE GENOMIC DNA]</scope>
    <source>
        <strain evidence="1 2">93-210</strain>
    </source>
</reference>
<evidence type="ECO:0000313" key="1">
    <source>
        <dbReference type="EMBL" id="KAI7941918.1"/>
    </source>
</evidence>
<dbReference type="Proteomes" id="UP001060170">
    <property type="component" value="Chromosome 12"/>
</dbReference>
<comment type="caution">
    <text evidence="1">The sequence shown here is derived from an EMBL/GenBank/DDBJ whole genome shotgun (WGS) entry which is preliminary data.</text>
</comment>
<gene>
    <name evidence="1" type="ORF">MJO28_011945</name>
</gene>
<reference evidence="2" key="1">
    <citation type="journal article" date="2018" name="BMC Genomics">
        <title>Genomic insights into host adaptation between the wheat stripe rust pathogen (Puccinia striiformis f. sp. tritici) and the barley stripe rust pathogen (Puccinia striiformis f. sp. hordei).</title>
        <authorList>
            <person name="Xia C."/>
            <person name="Wang M."/>
            <person name="Yin C."/>
            <person name="Cornejo O.E."/>
            <person name="Hulbert S.H."/>
            <person name="Chen X."/>
        </authorList>
    </citation>
    <scope>NUCLEOTIDE SEQUENCE [LARGE SCALE GENOMIC DNA]</scope>
    <source>
        <strain evidence="2">93-210</strain>
    </source>
</reference>
<protein>
    <submittedName>
        <fullName evidence="1">Uncharacterized protein</fullName>
    </submittedName>
</protein>
<sequence length="96" mass="10368">MTWASDPTIISFSSSDLTPNIRLVEVILFAPKVLKLITQIDELIECCCRNTGPLGIVCESTNGNIESGDSEEESGSSSESDQSNRGSRAPPIFLTF</sequence>
<proteinExistence type="predicted"/>
<dbReference type="EMBL" id="CM045876">
    <property type="protein sequence ID" value="KAI7941918.1"/>
    <property type="molecule type" value="Genomic_DNA"/>
</dbReference>